<feature type="non-terminal residue" evidence="2">
    <location>
        <position position="1"/>
    </location>
</feature>
<sequence length="422" mass="50529">KILTLIIWIANILLILWAKCNKSLKRKPNVIFIKNIEKIPSIICEYGISLIFDSNLCLTRTQESNFFKLIGNNTLNLVYVKEGQNFTTLFLNRLHLQTNNLIVQSKRFLTYRLTQSSKNLYILNGCNINIDKSLSHQQNQRTFCNSAELLEQHYNFINKQQLLFLFLRNTPYLSLKWFIFKKLQYHQAQRCENKFHCDLFKELNKQAPQFKSFQKCCSKNKLSLDEGFTLLFENDELFKHFKIVYRDLDADIVLKHKFFQQNIFYLHKLQDHQNPQIIKNVISLANRGKLLYFANFISLYIHYLPYQAQVILLKHYNFLENRIAQVIINQIKNQRAAFDLEQVLFLLLNEEDDKLKMFQFLVLEKRYFEIETRKFVFKYFKAEKDGFLELIDEEFNQKVSKKEFGGVLEEQEKLLQMLEVVQ</sequence>
<accession>A0A146K108</accession>
<name>A0A146K108_9EUKA</name>
<evidence type="ECO:0000313" key="2">
    <source>
        <dbReference type="EMBL" id="JAP89474.1"/>
    </source>
</evidence>
<dbReference type="AlphaFoldDB" id="A0A146K108"/>
<organism evidence="2">
    <name type="scientific">Trepomonas sp. PC1</name>
    <dbReference type="NCBI Taxonomy" id="1076344"/>
    <lineage>
        <taxon>Eukaryota</taxon>
        <taxon>Metamonada</taxon>
        <taxon>Diplomonadida</taxon>
        <taxon>Hexamitidae</taxon>
        <taxon>Hexamitinae</taxon>
        <taxon>Trepomonas</taxon>
    </lineage>
</organism>
<evidence type="ECO:0000256" key="1">
    <source>
        <dbReference type="SAM" id="SignalP"/>
    </source>
</evidence>
<dbReference type="EMBL" id="GDID01007132">
    <property type="protein sequence ID" value="JAP89474.1"/>
    <property type="molecule type" value="Transcribed_RNA"/>
</dbReference>
<proteinExistence type="predicted"/>
<evidence type="ECO:0008006" key="3">
    <source>
        <dbReference type="Google" id="ProtNLM"/>
    </source>
</evidence>
<feature type="chain" id="PRO_5007526553" description="Transmembrane protein" evidence="1">
    <location>
        <begin position="19"/>
        <end position="422"/>
    </location>
</feature>
<gene>
    <name evidence="2" type="ORF">TPC1_31031</name>
</gene>
<reference evidence="2" key="1">
    <citation type="submission" date="2015-07" db="EMBL/GenBank/DDBJ databases">
        <title>Adaptation to a free-living lifestyle via gene acquisitions in the diplomonad Trepomonas sp. PC1.</title>
        <authorList>
            <person name="Xu F."/>
            <person name="Jerlstrom-Hultqvist J."/>
            <person name="Kolisko M."/>
            <person name="Simpson A.G.B."/>
            <person name="Roger A.J."/>
            <person name="Svard S.G."/>
            <person name="Andersson J.O."/>
        </authorList>
    </citation>
    <scope>NUCLEOTIDE SEQUENCE</scope>
    <source>
        <strain evidence="2">PC1</strain>
    </source>
</reference>
<keyword evidence="1" id="KW-0732">Signal</keyword>
<protein>
    <recommendedName>
        <fullName evidence="3">Transmembrane protein</fullName>
    </recommendedName>
</protein>
<feature type="signal peptide" evidence="1">
    <location>
        <begin position="1"/>
        <end position="18"/>
    </location>
</feature>